<dbReference type="Gene3D" id="3.20.20.80">
    <property type="entry name" value="Glycosidases"/>
    <property type="match status" value="1"/>
</dbReference>
<evidence type="ECO:0000313" key="1">
    <source>
        <dbReference type="EMBL" id="MDT0607092.1"/>
    </source>
</evidence>
<dbReference type="SUPFAM" id="SSF51445">
    <property type="entry name" value="(Trans)glycosidases"/>
    <property type="match status" value="1"/>
</dbReference>
<dbReference type="CDD" id="cd19608">
    <property type="entry name" value="GH113_mannanase-like"/>
    <property type="match status" value="1"/>
</dbReference>
<protein>
    <recommendedName>
        <fullName evidence="3">Glycoside hydrolase</fullName>
    </recommendedName>
</protein>
<gene>
    <name evidence="1" type="ORF">RM706_08630</name>
</gene>
<comment type="caution">
    <text evidence="1">The sequence shown here is derived from an EMBL/GenBank/DDBJ whole genome shotgun (WGS) entry which is preliminary data.</text>
</comment>
<dbReference type="Pfam" id="PF22612">
    <property type="entry name" value="GH113"/>
    <property type="match status" value="1"/>
</dbReference>
<accession>A0ABU3AA81</accession>
<proteinExistence type="predicted"/>
<keyword evidence="2" id="KW-1185">Reference proteome</keyword>
<name>A0ABU3AA81_9FLAO</name>
<dbReference type="EMBL" id="JAVRHR010000002">
    <property type="protein sequence ID" value="MDT0607092.1"/>
    <property type="molecule type" value="Genomic_DNA"/>
</dbReference>
<dbReference type="InterPro" id="IPR055151">
    <property type="entry name" value="GH113"/>
</dbReference>
<organism evidence="1 2">
    <name type="scientific">Croceitalea rosinachiae</name>
    <dbReference type="NCBI Taxonomy" id="3075596"/>
    <lineage>
        <taxon>Bacteria</taxon>
        <taxon>Pseudomonadati</taxon>
        <taxon>Bacteroidota</taxon>
        <taxon>Flavobacteriia</taxon>
        <taxon>Flavobacteriales</taxon>
        <taxon>Flavobacteriaceae</taxon>
        <taxon>Croceitalea</taxon>
    </lineage>
</organism>
<evidence type="ECO:0000313" key="2">
    <source>
        <dbReference type="Proteomes" id="UP001255246"/>
    </source>
</evidence>
<reference evidence="1 2" key="1">
    <citation type="submission" date="2023-09" db="EMBL/GenBank/DDBJ databases">
        <authorList>
            <person name="Rey-Velasco X."/>
        </authorList>
    </citation>
    <scope>NUCLEOTIDE SEQUENCE [LARGE SCALE GENOMIC DNA]</scope>
    <source>
        <strain evidence="1 2">F388</strain>
    </source>
</reference>
<sequence>MNANENYNFSWDDTLMNADLISNDFYKLDQMHRGMSVFGWDSTTNDAAIDSLIKANIEWVAVIPFIDQEDETSKTVRRPIQANAEWSSRDSTFIETIKTIHKKGLHVQLKPHLWTFEGWRANLNLDSDVEWDTWFDSYEAYILYYARMAELTNAELFCIGTELKTSIKRQPKRWIALIKKVRNIYSGKLTYAANWHDEYEFIKFWNELDFIGIQAYFPLTKNKNPDLETIEKGWPKHITKLEKLYQTYKKPILFTEIGYKSDARATIKPWEWGSYLSVLSEKKSDRTQRLAYEAFFKQLWHKNWFAGAYFWQWHTYSEIGDADLNLDFSPRFKPAENTMAKWYGKLAEKE</sequence>
<dbReference type="RefSeq" id="WP_311350654.1">
    <property type="nucleotide sequence ID" value="NZ_JAVRHR010000002.1"/>
</dbReference>
<dbReference type="Proteomes" id="UP001255246">
    <property type="component" value="Unassembled WGS sequence"/>
</dbReference>
<evidence type="ECO:0008006" key="3">
    <source>
        <dbReference type="Google" id="ProtNLM"/>
    </source>
</evidence>
<dbReference type="InterPro" id="IPR017853">
    <property type="entry name" value="GH"/>
</dbReference>